<name>A0A921K4U6_9LACO</name>
<accession>A0A921K4U6</accession>
<proteinExistence type="predicted"/>
<evidence type="ECO:0000313" key="1">
    <source>
        <dbReference type="EMBL" id="HJF09565.1"/>
    </source>
</evidence>
<evidence type="ECO:0000313" key="2">
    <source>
        <dbReference type="Proteomes" id="UP000784793"/>
    </source>
</evidence>
<protein>
    <submittedName>
        <fullName evidence="1">Uncharacterized protein</fullName>
    </submittedName>
</protein>
<gene>
    <name evidence="1" type="ORF">K8V23_01995</name>
</gene>
<organism evidence="1 2">
    <name type="scientific">Lactobacillus crispatus</name>
    <dbReference type="NCBI Taxonomy" id="47770"/>
    <lineage>
        <taxon>Bacteria</taxon>
        <taxon>Bacillati</taxon>
        <taxon>Bacillota</taxon>
        <taxon>Bacilli</taxon>
        <taxon>Lactobacillales</taxon>
        <taxon>Lactobacillaceae</taxon>
        <taxon>Lactobacillus</taxon>
    </lineage>
</organism>
<dbReference type="EMBL" id="DYXB01000028">
    <property type="protein sequence ID" value="HJF09565.1"/>
    <property type="molecule type" value="Genomic_DNA"/>
</dbReference>
<dbReference type="AlphaFoldDB" id="A0A921K4U6"/>
<reference evidence="1" key="2">
    <citation type="submission" date="2021-09" db="EMBL/GenBank/DDBJ databases">
        <authorList>
            <person name="Gilroy R."/>
        </authorList>
    </citation>
    <scope>NUCLEOTIDE SEQUENCE</scope>
    <source>
        <strain evidence="1">CHK194-22301</strain>
    </source>
</reference>
<reference evidence="1" key="1">
    <citation type="journal article" date="2021" name="PeerJ">
        <title>Extensive microbial diversity within the chicken gut microbiome revealed by metagenomics and culture.</title>
        <authorList>
            <person name="Gilroy R."/>
            <person name="Ravi A."/>
            <person name="Getino M."/>
            <person name="Pursley I."/>
            <person name="Horton D.L."/>
            <person name="Alikhan N.F."/>
            <person name="Baker D."/>
            <person name="Gharbi K."/>
            <person name="Hall N."/>
            <person name="Watson M."/>
            <person name="Adriaenssens E.M."/>
            <person name="Foster-Nyarko E."/>
            <person name="Jarju S."/>
            <person name="Secka A."/>
            <person name="Antonio M."/>
            <person name="Oren A."/>
            <person name="Chaudhuri R.R."/>
            <person name="La Ragione R."/>
            <person name="Hildebrand F."/>
            <person name="Pallen M.J."/>
        </authorList>
    </citation>
    <scope>NUCLEOTIDE SEQUENCE</scope>
    <source>
        <strain evidence="1">CHK194-22301</strain>
    </source>
</reference>
<comment type="caution">
    <text evidence="1">The sequence shown here is derived from an EMBL/GenBank/DDBJ whole genome shotgun (WGS) entry which is preliminary data.</text>
</comment>
<feature type="non-terminal residue" evidence="1">
    <location>
        <position position="1"/>
    </location>
</feature>
<dbReference type="Proteomes" id="UP000784793">
    <property type="component" value="Unassembled WGS sequence"/>
</dbReference>
<sequence length="159" mass="18275">QDPNAILDSSKGFLERHANFGVYFQNGQAYLSDEKQQNGNSNYQGSYSNNTSLSLATNMLTTLNKLRYELWPEFVGKDPNFQPNLNQFTALMRGYFVPVRRGYGDEWIIVKLSNKAMNLLKTHRATDVVMHLNTITYIQDDDDYFEMSKSNKVARILTS</sequence>